<evidence type="ECO:0000256" key="6">
    <source>
        <dbReference type="ARBA" id="ARBA00026073"/>
    </source>
</evidence>
<evidence type="ECO:0000256" key="8">
    <source>
        <dbReference type="ARBA" id="ARBA00049244"/>
    </source>
</evidence>
<dbReference type="Proteomes" id="UP000298636">
    <property type="component" value="Chromosome"/>
</dbReference>
<evidence type="ECO:0000256" key="5">
    <source>
        <dbReference type="ARBA" id="ARBA00022932"/>
    </source>
</evidence>
<dbReference type="EC" id="2.7.7.7" evidence="1"/>
<dbReference type="SUPFAM" id="SSF52540">
    <property type="entry name" value="P-loop containing nucleoside triphosphate hydrolases"/>
    <property type="match status" value="1"/>
</dbReference>
<dbReference type="SUPFAM" id="SSF48019">
    <property type="entry name" value="post-AAA+ oligomerization domain-like"/>
    <property type="match status" value="1"/>
</dbReference>
<gene>
    <name evidence="9" type="primary">holA</name>
    <name evidence="9" type="ORF">D9V79_01350</name>
</gene>
<dbReference type="GO" id="GO:0003887">
    <property type="term" value="F:DNA-directed DNA polymerase activity"/>
    <property type="evidence" value="ECO:0007669"/>
    <property type="project" value="UniProtKB-KW"/>
</dbReference>
<dbReference type="InterPro" id="IPR005790">
    <property type="entry name" value="DNA_polIII_delta"/>
</dbReference>
<accession>A0A4D6YKD7</accession>
<keyword evidence="10" id="KW-1185">Reference proteome</keyword>
<keyword evidence="4" id="KW-0235">DNA replication</keyword>
<evidence type="ECO:0000256" key="7">
    <source>
        <dbReference type="ARBA" id="ARBA00034754"/>
    </source>
</evidence>
<reference evidence="9 10" key="1">
    <citation type="submission" date="2018-10" db="EMBL/GenBank/DDBJ databases">
        <title>Comparative functional genomics of the obligate endosymbiont Buchnera aphidicola.</title>
        <authorList>
            <person name="Chong R.A."/>
        </authorList>
    </citation>
    <scope>NUCLEOTIDE SEQUENCE [LARGE SCALE GENOMIC DNA]</scope>
    <source>
        <strain evidence="9 10">Ssp</strain>
    </source>
</reference>
<comment type="subunit">
    <text evidence="6">DNA polymerase III contains a core (composed of alpha, epsilon and theta chains) that associates with a tau subunit. This core dimerizes to form the POLIII' complex. PolIII' associates with the gamma complex (composed of gamma, delta, delta', psi and chi chains) and with the beta chain to form the complete DNA polymerase III complex.</text>
</comment>
<evidence type="ECO:0000313" key="10">
    <source>
        <dbReference type="Proteomes" id="UP000298636"/>
    </source>
</evidence>
<comment type="similarity">
    <text evidence="7">Belongs to the DNA polymerase HolA subunit family.</text>
</comment>
<keyword evidence="2 9" id="KW-0808">Transferase</keyword>
<dbReference type="PANTHER" id="PTHR34388">
    <property type="entry name" value="DNA POLYMERASE III SUBUNIT DELTA"/>
    <property type="match status" value="1"/>
</dbReference>
<evidence type="ECO:0000256" key="2">
    <source>
        <dbReference type="ARBA" id="ARBA00022679"/>
    </source>
</evidence>
<keyword evidence="5" id="KW-0239">DNA-directed DNA polymerase</keyword>
<comment type="catalytic activity">
    <reaction evidence="8">
        <text>DNA(n) + a 2'-deoxyribonucleoside 5'-triphosphate = DNA(n+1) + diphosphate</text>
        <dbReference type="Rhea" id="RHEA:22508"/>
        <dbReference type="Rhea" id="RHEA-COMP:17339"/>
        <dbReference type="Rhea" id="RHEA-COMP:17340"/>
        <dbReference type="ChEBI" id="CHEBI:33019"/>
        <dbReference type="ChEBI" id="CHEBI:61560"/>
        <dbReference type="ChEBI" id="CHEBI:173112"/>
        <dbReference type="EC" id="2.7.7.7"/>
    </reaction>
</comment>
<evidence type="ECO:0000313" key="9">
    <source>
        <dbReference type="EMBL" id="QCI26434.1"/>
    </source>
</evidence>
<dbReference type="AlphaFoldDB" id="A0A4D6YKD7"/>
<dbReference type="InterPro" id="IPR008921">
    <property type="entry name" value="DNA_pol3_clamp-load_cplx_C"/>
</dbReference>
<dbReference type="Gene3D" id="1.10.8.60">
    <property type="match status" value="1"/>
</dbReference>
<evidence type="ECO:0000256" key="3">
    <source>
        <dbReference type="ARBA" id="ARBA00022695"/>
    </source>
</evidence>
<protein>
    <recommendedName>
        <fullName evidence="1">DNA-directed DNA polymerase</fullName>
        <ecNumber evidence="1">2.7.7.7</ecNumber>
    </recommendedName>
</protein>
<proteinExistence type="inferred from homology"/>
<dbReference type="GO" id="GO:0009360">
    <property type="term" value="C:DNA polymerase III complex"/>
    <property type="evidence" value="ECO:0007669"/>
    <property type="project" value="TreeGrafter"/>
</dbReference>
<dbReference type="Gene3D" id="3.40.50.300">
    <property type="entry name" value="P-loop containing nucleotide triphosphate hydrolases"/>
    <property type="match status" value="1"/>
</dbReference>
<name>A0A4D6YKD7_9GAMM</name>
<dbReference type="GO" id="GO:0003677">
    <property type="term" value="F:DNA binding"/>
    <property type="evidence" value="ECO:0007669"/>
    <property type="project" value="InterPro"/>
</dbReference>
<keyword evidence="3 9" id="KW-0548">Nucleotidyltransferase</keyword>
<evidence type="ECO:0000256" key="1">
    <source>
        <dbReference type="ARBA" id="ARBA00012417"/>
    </source>
</evidence>
<dbReference type="GO" id="GO:0006261">
    <property type="term" value="P:DNA-templated DNA replication"/>
    <property type="evidence" value="ECO:0007669"/>
    <property type="project" value="TreeGrafter"/>
</dbReference>
<evidence type="ECO:0000256" key="4">
    <source>
        <dbReference type="ARBA" id="ARBA00022705"/>
    </source>
</evidence>
<organism evidence="9 10">
    <name type="scientific">Buchnera aphidicola</name>
    <name type="common">Stegophylla sp.</name>
    <dbReference type="NCBI Taxonomy" id="2315800"/>
    <lineage>
        <taxon>Bacteria</taxon>
        <taxon>Pseudomonadati</taxon>
        <taxon>Pseudomonadota</taxon>
        <taxon>Gammaproteobacteria</taxon>
        <taxon>Enterobacterales</taxon>
        <taxon>Erwiniaceae</taxon>
        <taxon>Buchnera</taxon>
    </lineage>
</organism>
<dbReference type="EMBL" id="CP032998">
    <property type="protein sequence ID" value="QCI26434.1"/>
    <property type="molecule type" value="Genomic_DNA"/>
</dbReference>
<dbReference type="PANTHER" id="PTHR34388:SF1">
    <property type="entry name" value="DNA POLYMERASE III SUBUNIT DELTA"/>
    <property type="match status" value="1"/>
</dbReference>
<sequence length="332" mass="40476">MYKIKMINITIHNLEQELKKKIYFYHFIIEKEFVIYQEIKKTILNFCKINNFLHTVYIIIQYNIDWEKIYFEYKQKNFFIKKKIIIVNIKNKVLDLYTIQKIHQITQHKNKNIAIIFELNNLNSNYKIPYLIKIFNTIDGIMILGKKLKTPEIKKWIKKKIINTNVNIKQKTIQILSNYYQNNLLILSKILEIIKIISINNDLKTKNIDEEIIENFIQFKITDFIHELLSKNTIQAIKILNHFKKKKYDKLLLIQKIQTYLIHFVKIQNNMPLNTKQYSSNNINKIFKKNNYHIRNKKLYKIINFLTKIEIKIKKYNTKLFWFNLKILITMF</sequence>
<dbReference type="InterPro" id="IPR027417">
    <property type="entry name" value="P-loop_NTPase"/>
</dbReference>